<dbReference type="EMBL" id="AUZX01000626">
    <property type="protein sequence ID" value="EQD80505.1"/>
    <property type="molecule type" value="Genomic_DNA"/>
</dbReference>
<reference evidence="1" key="1">
    <citation type="submission" date="2013-08" db="EMBL/GenBank/DDBJ databases">
        <authorList>
            <person name="Mendez C."/>
            <person name="Richter M."/>
            <person name="Ferrer M."/>
            <person name="Sanchez J."/>
        </authorList>
    </citation>
    <scope>NUCLEOTIDE SEQUENCE</scope>
</reference>
<feature type="non-terminal residue" evidence="1">
    <location>
        <position position="163"/>
    </location>
</feature>
<accession>T1DET3</accession>
<dbReference type="AlphaFoldDB" id="T1DET3"/>
<reference evidence="1" key="2">
    <citation type="journal article" date="2014" name="ISME J.">
        <title>Microbial stratification in low pH oxic and suboxic macroscopic growths along an acid mine drainage.</title>
        <authorList>
            <person name="Mendez-Garcia C."/>
            <person name="Mesa V."/>
            <person name="Sprenger R.R."/>
            <person name="Richter M."/>
            <person name="Diez M.S."/>
            <person name="Solano J."/>
            <person name="Bargiela R."/>
            <person name="Golyshina O.V."/>
            <person name="Manteca A."/>
            <person name="Ramos J.L."/>
            <person name="Gallego J.R."/>
            <person name="Llorente I."/>
            <person name="Martins Dos Santos V.A."/>
            <person name="Jensen O.N."/>
            <person name="Pelaez A.I."/>
            <person name="Sanchez J."/>
            <person name="Ferrer M."/>
        </authorList>
    </citation>
    <scope>NUCLEOTIDE SEQUENCE</scope>
</reference>
<organism evidence="1">
    <name type="scientific">mine drainage metagenome</name>
    <dbReference type="NCBI Taxonomy" id="410659"/>
    <lineage>
        <taxon>unclassified sequences</taxon>
        <taxon>metagenomes</taxon>
        <taxon>ecological metagenomes</taxon>
    </lineage>
</organism>
<protein>
    <submittedName>
        <fullName evidence="1">Uncharacterized protein</fullName>
    </submittedName>
</protein>
<evidence type="ECO:0000313" key="1">
    <source>
        <dbReference type="EMBL" id="EQD80505.1"/>
    </source>
</evidence>
<feature type="non-terminal residue" evidence="1">
    <location>
        <position position="1"/>
    </location>
</feature>
<name>T1DET3_9ZZZZ</name>
<gene>
    <name evidence="1" type="ORF">B1A_00823</name>
</gene>
<proteinExistence type="predicted"/>
<comment type="caution">
    <text evidence="1">The sequence shown here is derived from an EMBL/GenBank/DDBJ whole genome shotgun (WGS) entry which is preliminary data.</text>
</comment>
<sequence length="163" mass="18963">DNSVLESAAWYFYQKKYEGYALSIFERLLMREPKNKDNWDNAVWLADKMGWYQRTRMLMEERQKVLPLPEALFHVRMLDLDLRYHLDGLAQKDLLTWLGQPPGPSLPDLRLAWQNAENHKNLPLKGALLKQALSLNPQLDVLRSDLAENNVDQGDETMAVCHS</sequence>